<dbReference type="RefSeq" id="WP_347325616.1">
    <property type="nucleotide sequence ID" value="NZ_JBCGUH010000007.1"/>
</dbReference>
<dbReference type="InterPro" id="IPR011395">
    <property type="entry name" value="Glyco_hydro_67_aGlcAse"/>
</dbReference>
<comment type="similarity">
    <text evidence="2">Belongs to the glycosyl hydrolase 67 family.</text>
</comment>
<dbReference type="InterPro" id="IPR017853">
    <property type="entry name" value="GH"/>
</dbReference>
<evidence type="ECO:0000313" key="7">
    <source>
        <dbReference type="Proteomes" id="UP001597233"/>
    </source>
</evidence>
<dbReference type="SUPFAM" id="SSF55545">
    <property type="entry name" value="beta-N-acetylhexosaminidase-like domain"/>
    <property type="match status" value="2"/>
</dbReference>
<comment type="caution">
    <text evidence="6">The sequence shown here is derived from an EMBL/GenBank/DDBJ whole genome shotgun (WGS) entry which is preliminary data.</text>
</comment>
<keyword evidence="2" id="KW-0326">Glycosidase</keyword>
<dbReference type="Gene3D" id="3.90.1330.10">
    <property type="entry name" value="Alpha-glucuronidase, C-terminal domain"/>
    <property type="match status" value="1"/>
</dbReference>
<feature type="domain" description="Glycosyl hydrolase family 67 catalytic" evidence="5">
    <location>
        <begin position="255"/>
        <end position="581"/>
    </location>
</feature>
<gene>
    <name evidence="6" type="ORF">ACFSC9_07305</name>
</gene>
<keyword evidence="7" id="KW-1185">Reference proteome</keyword>
<feature type="region of interest" description="Disordered" evidence="3">
    <location>
        <begin position="174"/>
        <end position="223"/>
    </location>
</feature>
<feature type="region of interest" description="Disordered" evidence="3">
    <location>
        <begin position="1"/>
        <end position="25"/>
    </location>
</feature>
<organism evidence="6 7">
    <name type="scientific">Paenibacillus wenxiniae</name>
    <dbReference type="NCBI Taxonomy" id="1636843"/>
    <lineage>
        <taxon>Bacteria</taxon>
        <taxon>Bacillati</taxon>
        <taxon>Bacillota</taxon>
        <taxon>Bacilli</taxon>
        <taxon>Bacillales</taxon>
        <taxon>Paenibacillaceae</taxon>
        <taxon>Paenibacillus</taxon>
    </lineage>
</organism>
<accession>A0ABW4RIG5</accession>
<dbReference type="InterPro" id="IPR037054">
    <property type="entry name" value="A-glucoronidase_C_sf"/>
</dbReference>
<dbReference type="InterPro" id="IPR011100">
    <property type="entry name" value="Glyco_hydro_67_cat"/>
</dbReference>
<dbReference type="PANTHER" id="PTHR39207">
    <property type="entry name" value="ALPHA-GLUCURONIDASE A"/>
    <property type="match status" value="1"/>
</dbReference>
<dbReference type="Pfam" id="PF07477">
    <property type="entry name" value="Glyco_hydro_67C"/>
    <property type="match status" value="1"/>
</dbReference>
<keyword evidence="2" id="KW-0624">Polysaccharide degradation</keyword>
<evidence type="ECO:0000256" key="3">
    <source>
        <dbReference type="SAM" id="MobiDB-lite"/>
    </source>
</evidence>
<feature type="domain" description="Glycosyl hydrolase family 67 C-terminal" evidence="4">
    <location>
        <begin position="582"/>
        <end position="804"/>
    </location>
</feature>
<keyword evidence="2" id="KW-0858">Xylan degradation</keyword>
<dbReference type="Gene3D" id="3.20.20.80">
    <property type="entry name" value="Glycosidases"/>
    <property type="match status" value="1"/>
</dbReference>
<feature type="compositionally biased region" description="Low complexity" evidence="3">
    <location>
        <begin position="178"/>
        <end position="223"/>
    </location>
</feature>
<dbReference type="Pfam" id="PF07488">
    <property type="entry name" value="Glyco_hydro_67M"/>
    <property type="match status" value="1"/>
</dbReference>
<protein>
    <submittedName>
        <fullName evidence="6">Alpha-glucuronidase</fullName>
    </submittedName>
</protein>
<dbReference type="PIRSF" id="PIRSF029900">
    <property type="entry name" value="Alpha-glucuronds"/>
    <property type="match status" value="1"/>
</dbReference>
<sequence length="807" mass="90065">MQKQTNSPSDTVSNPSPSQTVHTQRDLQRYETGYDAWLSYIPLQTFPATIDAEAWATCCRHLHLAAEQQHPIIQTAAQELARGISSMLGQSVQYTNSETDDAHSPSYAQDTGIWLIPLHTIVTPAATPNTYDLPEWLITMYPQAYDDVQQCMAQGEEGYILRALPAGNGDTTNSYIASNSATPATSTSHSSSTSNINSNSNSNRNSNASESSSISSPIEPNSTSNTTSHVARLIILAPSPAGLLYGAFHLLRHLGTGQPLDQLTAISRPANRLRMIDHWDNADGSIERGYAGQSFLYENNAFTRDWDRLHDYARLLASAGFNALSINNVNVHATETLFITDAFLPDVAEVANILRKYAIRLYVSVNFAAPIEAGGLSTADPLDEAVRRWWQEAVADVYRYVPDFGGFVVKADSENRPGPFTYGRDHADGANMLAVALEPYGGGVIWRCFVYNCKQDWRDRTTDRARAAYDHFQPLDGKFAHNVMLQIKNGPLDFQVREPVSPLFGAMKQTHQLLEFQITQEYTGQQRHLCYLVPQWKEILDFDTAVGDRFAPVKQIANGSIWQREWNGIAAVGNTGIDGNWTGHLLAQANWYGLGRLAWEPDLSAEEIAREWATLVFGQDAQVVDMIISMLMDSLPIYENYTSPLGVGWMVNPNHHYGPNVDGYEYSPWGTYHYADHAGIGVDRTIATGTGYTAQYEPVNRDRYDSLESCPDELLLFFHHVPYTHVLHSGKTVIQHIYDTHFQGAEQAARLCQRWQTLEGRMAPGLHTQVAARLAEQAEHAKEWRDVINSYFQRKSGIADVHGRVIY</sequence>
<dbReference type="EMBL" id="JBHUEH010000011">
    <property type="protein sequence ID" value="MFD1885333.1"/>
    <property type="molecule type" value="Genomic_DNA"/>
</dbReference>
<dbReference type="InterPro" id="IPR029018">
    <property type="entry name" value="Hex-like_dom2"/>
</dbReference>
<evidence type="ECO:0000259" key="4">
    <source>
        <dbReference type="Pfam" id="PF07477"/>
    </source>
</evidence>
<keyword evidence="1 2" id="KW-0378">Hydrolase</keyword>
<dbReference type="SUPFAM" id="SSF51445">
    <property type="entry name" value="(Trans)glycosidases"/>
    <property type="match status" value="1"/>
</dbReference>
<evidence type="ECO:0000256" key="2">
    <source>
        <dbReference type="PIRNR" id="PIRNR029900"/>
    </source>
</evidence>
<reference evidence="7" key="1">
    <citation type="journal article" date="2019" name="Int. J. Syst. Evol. Microbiol.">
        <title>The Global Catalogue of Microorganisms (GCM) 10K type strain sequencing project: providing services to taxonomists for standard genome sequencing and annotation.</title>
        <authorList>
            <consortium name="The Broad Institute Genomics Platform"/>
            <consortium name="The Broad Institute Genome Sequencing Center for Infectious Disease"/>
            <person name="Wu L."/>
            <person name="Ma J."/>
        </authorList>
    </citation>
    <scope>NUCLEOTIDE SEQUENCE [LARGE SCALE GENOMIC DNA]</scope>
    <source>
        <strain evidence="7">CCUG 54950</strain>
    </source>
</reference>
<evidence type="ECO:0000259" key="5">
    <source>
        <dbReference type="Pfam" id="PF07488"/>
    </source>
</evidence>
<name>A0ABW4RIG5_9BACL</name>
<evidence type="ECO:0000256" key="1">
    <source>
        <dbReference type="ARBA" id="ARBA00022801"/>
    </source>
</evidence>
<evidence type="ECO:0000313" key="6">
    <source>
        <dbReference type="EMBL" id="MFD1885333.1"/>
    </source>
</evidence>
<dbReference type="PANTHER" id="PTHR39207:SF1">
    <property type="entry name" value="ALPHA-GLUCURONIDASE A"/>
    <property type="match status" value="1"/>
</dbReference>
<dbReference type="InterPro" id="IPR011099">
    <property type="entry name" value="Glyco_hydro_67_C"/>
</dbReference>
<keyword evidence="2" id="KW-0119">Carbohydrate metabolism</keyword>
<proteinExistence type="inferred from homology"/>
<dbReference type="Proteomes" id="UP001597233">
    <property type="component" value="Unassembled WGS sequence"/>
</dbReference>
<feature type="compositionally biased region" description="Polar residues" evidence="3">
    <location>
        <begin position="1"/>
        <end position="22"/>
    </location>
</feature>
<dbReference type="Gene3D" id="3.30.379.10">
    <property type="entry name" value="Chitobiase/beta-hexosaminidase domain 2-like"/>
    <property type="match status" value="2"/>
</dbReference>